<dbReference type="CDD" id="cd12797">
    <property type="entry name" value="M23_peptidase"/>
    <property type="match status" value="1"/>
</dbReference>
<dbReference type="Pfam" id="PF01551">
    <property type="entry name" value="Peptidase_M23"/>
    <property type="match status" value="1"/>
</dbReference>
<sequence length="314" mass="32587">MPPAPPPVPLAQPLRPDPAALPSRPPARFDASLDELVRDGVVSPVERARIRSGSGTTPFNVPAHQQACSSGALSQQECSSGLVVRWRGRTNNGANGGVAGAESFARYDGEGRVLPPLTVPVSALLAGAGGSFRLADVFGVTPRPAPIGGNGNRKLLFPLIGSAVTSSNFGYRLHPILGSWLMHAGRDLAAPEGTPVVSALGGLVVSSGLAGGYGLAVEVEHDRPRRRTLYGHLSELYVKEGDRVRQGEVIGRVGSTGLSSGPHLHFELRLPGDGGWVAVDPGDLDPGKGAAGSDAIALLMGQLLERLERPRSLS</sequence>
<protein>
    <submittedName>
        <fullName evidence="4">Peptidase M23</fullName>
    </submittedName>
</protein>
<evidence type="ECO:0000313" key="4">
    <source>
        <dbReference type="EMBL" id="PSJ07505.1"/>
    </source>
</evidence>
<organism evidence="4 5">
    <name type="scientific">Cyanobium usitatum str. Tous</name>
    <dbReference type="NCBI Taxonomy" id="2116684"/>
    <lineage>
        <taxon>Bacteria</taxon>
        <taxon>Bacillati</taxon>
        <taxon>Cyanobacteriota</taxon>
        <taxon>Cyanophyceae</taxon>
        <taxon>Synechococcales</taxon>
        <taxon>Prochlorococcaceae</taxon>
        <taxon>Cyanobium</taxon>
    </lineage>
</organism>
<dbReference type="GO" id="GO:0004222">
    <property type="term" value="F:metalloendopeptidase activity"/>
    <property type="evidence" value="ECO:0007669"/>
    <property type="project" value="TreeGrafter"/>
</dbReference>
<feature type="region of interest" description="Disordered" evidence="2">
    <location>
        <begin position="1"/>
        <end position="27"/>
    </location>
</feature>
<dbReference type="EMBL" id="PXXO01000001">
    <property type="protein sequence ID" value="PSJ07505.1"/>
    <property type="molecule type" value="Genomic_DNA"/>
</dbReference>
<dbReference type="Gene3D" id="2.70.70.10">
    <property type="entry name" value="Glucose Permease (Domain IIA)"/>
    <property type="match status" value="1"/>
</dbReference>
<keyword evidence="1" id="KW-0732">Signal</keyword>
<dbReference type="PANTHER" id="PTHR21666:SF289">
    <property type="entry name" value="L-ALA--D-GLU ENDOPEPTIDASE"/>
    <property type="match status" value="1"/>
</dbReference>
<dbReference type="InterPro" id="IPR011055">
    <property type="entry name" value="Dup_hybrid_motif"/>
</dbReference>
<accession>A0A2P7N214</accession>
<comment type="caution">
    <text evidence="4">The sequence shown here is derived from an EMBL/GenBank/DDBJ whole genome shotgun (WGS) entry which is preliminary data.</text>
</comment>
<dbReference type="OrthoDB" id="507840at2"/>
<reference evidence="4 5" key="1">
    <citation type="journal article" date="2018" name="Environ. Microbiol.">
        <title>Ecological and genomic features of two widespread freshwater picocyanobacteria.</title>
        <authorList>
            <person name="Cabello-Yeves P.J."/>
            <person name="Picazo A."/>
            <person name="Camacho A."/>
            <person name="Callieri C."/>
            <person name="Rosselli R."/>
            <person name="Roda-Garcia J.J."/>
            <person name="Coutinho F.H."/>
            <person name="Rodriguez-Valera F."/>
        </authorList>
    </citation>
    <scope>NUCLEOTIDE SEQUENCE [LARGE SCALE GENOMIC DNA]</scope>
    <source>
        <strain evidence="4 5">Tous</strain>
    </source>
</reference>
<proteinExistence type="predicted"/>
<evidence type="ECO:0000256" key="2">
    <source>
        <dbReference type="SAM" id="MobiDB-lite"/>
    </source>
</evidence>
<dbReference type="InterPro" id="IPR050570">
    <property type="entry name" value="Cell_wall_metabolism_enzyme"/>
</dbReference>
<evidence type="ECO:0000256" key="1">
    <source>
        <dbReference type="ARBA" id="ARBA00022729"/>
    </source>
</evidence>
<feature type="compositionally biased region" description="Pro residues" evidence="2">
    <location>
        <begin position="1"/>
        <end position="10"/>
    </location>
</feature>
<evidence type="ECO:0000313" key="5">
    <source>
        <dbReference type="Proteomes" id="UP000243002"/>
    </source>
</evidence>
<dbReference type="Proteomes" id="UP000243002">
    <property type="component" value="Unassembled WGS sequence"/>
</dbReference>
<gene>
    <name evidence="4" type="ORF">C7K55_00360</name>
</gene>
<dbReference type="PANTHER" id="PTHR21666">
    <property type="entry name" value="PEPTIDASE-RELATED"/>
    <property type="match status" value="1"/>
</dbReference>
<dbReference type="InterPro" id="IPR016047">
    <property type="entry name" value="M23ase_b-sheet_dom"/>
</dbReference>
<dbReference type="AlphaFoldDB" id="A0A2P7N214"/>
<dbReference type="SUPFAM" id="SSF51261">
    <property type="entry name" value="Duplicated hybrid motif"/>
    <property type="match status" value="1"/>
</dbReference>
<feature type="domain" description="M23ase beta-sheet core" evidence="3">
    <location>
        <begin position="182"/>
        <end position="270"/>
    </location>
</feature>
<keyword evidence="5" id="KW-1185">Reference proteome</keyword>
<name>A0A2P7N214_9CYAN</name>
<evidence type="ECO:0000259" key="3">
    <source>
        <dbReference type="Pfam" id="PF01551"/>
    </source>
</evidence>